<keyword evidence="1" id="KW-0732">Signal</keyword>
<evidence type="ECO:0000256" key="1">
    <source>
        <dbReference type="SAM" id="SignalP"/>
    </source>
</evidence>
<name>A0ABY9E6X9_9GAMM</name>
<gene>
    <name evidence="2" type="ORF">M8T91_12805</name>
</gene>
<feature type="signal peptide" evidence="1">
    <location>
        <begin position="1"/>
        <end position="24"/>
    </location>
</feature>
<evidence type="ECO:0000313" key="2">
    <source>
        <dbReference type="EMBL" id="WKD48780.1"/>
    </source>
</evidence>
<feature type="chain" id="PRO_5046290435" evidence="1">
    <location>
        <begin position="25"/>
        <end position="141"/>
    </location>
</feature>
<evidence type="ECO:0000313" key="3">
    <source>
        <dbReference type="Proteomes" id="UP001321520"/>
    </source>
</evidence>
<proteinExistence type="predicted"/>
<accession>A0ABY9E6X9</accession>
<organism evidence="2 3">
    <name type="scientific">Microbulbifer spongiae</name>
    <dbReference type="NCBI Taxonomy" id="2944933"/>
    <lineage>
        <taxon>Bacteria</taxon>
        <taxon>Pseudomonadati</taxon>
        <taxon>Pseudomonadota</taxon>
        <taxon>Gammaproteobacteria</taxon>
        <taxon>Cellvibrionales</taxon>
        <taxon>Microbulbiferaceae</taxon>
        <taxon>Microbulbifer</taxon>
    </lineage>
</organism>
<keyword evidence="3" id="KW-1185">Reference proteome</keyword>
<protein>
    <submittedName>
        <fullName evidence="2">Uncharacterized protein</fullName>
    </submittedName>
</protein>
<dbReference type="Proteomes" id="UP001321520">
    <property type="component" value="Chromosome"/>
</dbReference>
<dbReference type="EMBL" id="CP098023">
    <property type="protein sequence ID" value="WKD48780.1"/>
    <property type="molecule type" value="Genomic_DNA"/>
</dbReference>
<sequence length="141" mass="14137">MQVLDLAPAAVLAGALLSAQVVCATGAGMSYFAAASDHSRALALYRDGGAGTVSLEGVGTGPVESETPDWPGADGRGITAPALAACGEAATLISRVQGPGFVSDLQGERHEIEAVVVGNFRTPSPVLPAFSCRKKAATRTG</sequence>
<dbReference type="RefSeq" id="WP_301414553.1">
    <property type="nucleotide sequence ID" value="NZ_CP098023.1"/>
</dbReference>
<reference evidence="2 3" key="1">
    <citation type="submission" date="2022-05" db="EMBL/GenBank/DDBJ databases">
        <title>Microbulbifer sp. nov., isolated from sponge.</title>
        <authorList>
            <person name="Gao L."/>
        </authorList>
    </citation>
    <scope>NUCLEOTIDE SEQUENCE [LARGE SCALE GENOMIC DNA]</scope>
    <source>
        <strain evidence="2 3">MI-G</strain>
    </source>
</reference>